<evidence type="ECO:0000259" key="3">
    <source>
        <dbReference type="Pfam" id="PF20434"/>
    </source>
</evidence>
<keyword evidence="1 4" id="KW-0378">Hydrolase</keyword>
<dbReference type="Proteomes" id="UP001172743">
    <property type="component" value="Unassembled WGS sequence"/>
</dbReference>
<dbReference type="InterPro" id="IPR050300">
    <property type="entry name" value="GDXG_lipolytic_enzyme"/>
</dbReference>
<sequence>MKKIPKISIAFILFFSLGSIVPIHAQEPQSSSSNEAKPPNVDMTITGEADEQLLNRLTDSLNANNKEEIDVEESIKGSAQYIDLDQFKKTALNLPYTDTQNDRQQLDIVYPSIGNPPHKVIVALHGGGWSSGDRKSASLKLVQMATQQGYAVINVGYRLSDEAKWPAQLHDVKAAIRFIRANAKQYRLNTNNIVVWGNSAGGHLASMVAATNGMEEMQDLSMGNSRASSEVQGVVSWYGISDIAKLPDASINIANKLMGYNVRDKVEESKVASPIHYINKDFPPIFMIHGTNDQIVPFEQSVLFAKAINQATGKKQASLKLHINAAHSDDEIKTTTNVDESLDFVDKIMYPDRKNPYRSKRYKEIKVISEKPS</sequence>
<dbReference type="Gene3D" id="3.40.50.1820">
    <property type="entry name" value="alpha/beta hydrolase"/>
    <property type="match status" value="1"/>
</dbReference>
<name>A0ABT8GWG3_9BACL</name>
<dbReference type="GO" id="GO:0016787">
    <property type="term" value="F:hydrolase activity"/>
    <property type="evidence" value="ECO:0007669"/>
    <property type="project" value="UniProtKB-KW"/>
</dbReference>
<keyword evidence="5" id="KW-1185">Reference proteome</keyword>
<feature type="signal peptide" evidence="2">
    <location>
        <begin position="1"/>
        <end position="25"/>
    </location>
</feature>
<dbReference type="InterPro" id="IPR049492">
    <property type="entry name" value="BD-FAE-like_dom"/>
</dbReference>
<evidence type="ECO:0000313" key="4">
    <source>
        <dbReference type="EMBL" id="MDN4495281.1"/>
    </source>
</evidence>
<comment type="caution">
    <text evidence="4">The sequence shown here is derived from an EMBL/GenBank/DDBJ whole genome shotgun (WGS) entry which is preliminary data.</text>
</comment>
<keyword evidence="2" id="KW-0732">Signal</keyword>
<proteinExistence type="predicted"/>
<evidence type="ECO:0000256" key="2">
    <source>
        <dbReference type="SAM" id="SignalP"/>
    </source>
</evidence>
<dbReference type="Pfam" id="PF20434">
    <property type="entry name" value="BD-FAE"/>
    <property type="match status" value="1"/>
</dbReference>
<dbReference type="RefSeq" id="WP_301139598.1">
    <property type="nucleotide sequence ID" value="NZ_JAUHTQ010000018.1"/>
</dbReference>
<dbReference type="PANTHER" id="PTHR48081:SF13">
    <property type="entry name" value="ALPHA_BETA HYDROLASE"/>
    <property type="match status" value="1"/>
</dbReference>
<protein>
    <submittedName>
        <fullName evidence="4">Alpha/beta hydrolase</fullName>
    </submittedName>
</protein>
<reference evidence="4" key="1">
    <citation type="submission" date="2023-07" db="EMBL/GenBank/DDBJ databases">
        <title>Ureibacillus sp. isolated from freshwater well.</title>
        <authorList>
            <person name="Kirdat K."/>
            <person name="Bhatt A."/>
            <person name="Teware R."/>
            <person name="Bhavsar Y."/>
            <person name="Yadav A."/>
        </authorList>
    </citation>
    <scope>NUCLEOTIDE SEQUENCE</scope>
    <source>
        <strain evidence="4">BA0131</strain>
    </source>
</reference>
<dbReference type="EMBL" id="JAUHTQ010000018">
    <property type="protein sequence ID" value="MDN4495281.1"/>
    <property type="molecule type" value="Genomic_DNA"/>
</dbReference>
<dbReference type="InterPro" id="IPR029058">
    <property type="entry name" value="AB_hydrolase_fold"/>
</dbReference>
<feature type="domain" description="BD-FAE-like" evidence="3">
    <location>
        <begin position="106"/>
        <end position="307"/>
    </location>
</feature>
<evidence type="ECO:0000313" key="5">
    <source>
        <dbReference type="Proteomes" id="UP001172743"/>
    </source>
</evidence>
<feature type="chain" id="PRO_5046705725" evidence="2">
    <location>
        <begin position="26"/>
        <end position="373"/>
    </location>
</feature>
<dbReference type="PANTHER" id="PTHR48081">
    <property type="entry name" value="AB HYDROLASE SUPERFAMILY PROTEIN C4A8.06C"/>
    <property type="match status" value="1"/>
</dbReference>
<evidence type="ECO:0000256" key="1">
    <source>
        <dbReference type="ARBA" id="ARBA00022801"/>
    </source>
</evidence>
<accession>A0ABT8GWG3</accession>
<gene>
    <name evidence="4" type="ORF">QYB95_17160</name>
</gene>
<dbReference type="SUPFAM" id="SSF53474">
    <property type="entry name" value="alpha/beta-Hydrolases"/>
    <property type="match status" value="1"/>
</dbReference>
<organism evidence="4 5">
    <name type="scientific">Ureibacillus aquaedulcis</name>
    <dbReference type="NCBI Taxonomy" id="3058421"/>
    <lineage>
        <taxon>Bacteria</taxon>
        <taxon>Bacillati</taxon>
        <taxon>Bacillota</taxon>
        <taxon>Bacilli</taxon>
        <taxon>Bacillales</taxon>
        <taxon>Caryophanaceae</taxon>
        <taxon>Ureibacillus</taxon>
    </lineage>
</organism>